<evidence type="ECO:0000259" key="1">
    <source>
        <dbReference type="Pfam" id="PF00549"/>
    </source>
</evidence>
<organism evidence="2 3">
    <name type="scientific">Nocardioides zeicaulis</name>
    <dbReference type="NCBI Taxonomy" id="1776857"/>
    <lineage>
        <taxon>Bacteria</taxon>
        <taxon>Bacillati</taxon>
        <taxon>Actinomycetota</taxon>
        <taxon>Actinomycetes</taxon>
        <taxon>Propionibacteriales</taxon>
        <taxon>Nocardioidaceae</taxon>
        <taxon>Nocardioides</taxon>
    </lineage>
</organism>
<gene>
    <name evidence="2" type="ORF">ACFFJG_17395</name>
</gene>
<dbReference type="PANTHER" id="PTHR11117">
    <property type="entry name" value="SUCCINYL-COA LIGASE SUBUNIT ALPHA"/>
    <property type="match status" value="1"/>
</dbReference>
<sequence>MKDHVELRSGAYADSVTLLQVSRAVQAAPGVVAAQVAMATGLNLEVLTGMGFDVPDSSPNDMVVALRLDDDADVAAALAAVDAALVPARPASGASEVAPPRTTGSALRRTGSGAVALVSVPGASATVEAMDAVEAGHDVMVFSDNVPVAEEVALKTYATSRGALVMGPDCGTAVIDGIGLGFANTTRPGRIGIVAASGTGCQQLLALLHHAGAELDGVGVRHALGVGGRDLSAAVGGLSTRGALARLDADADVDLVVVVSKPPAPEVAASLATYAGGLGTPVELGLLGRGQRDLTTVAEAVLARLGHAAPTWPVAGEHNTGAATGPLLRGLFVGGTLCDESMLMATEVLGPVRSNIPLSDDLGLDSTDPGDLLTDSHTMIDFGDDALTQGRAHPMIDPTLRNEQLARAAADPQTGVILLDLVLGHGAEPDPAAMLAPAISAARADRPVPVVVSLVGTDLDPQGLDAQRDALVAAGAEVHLSNAAATRRALDLLSQLEGKAS</sequence>
<feature type="domain" description="ATP-citrate synthase/succinyl-CoA ligase C-terminal" evidence="1">
    <location>
        <begin position="331"/>
        <end position="489"/>
    </location>
</feature>
<keyword evidence="3" id="KW-1185">Reference proteome</keyword>
<accession>A0ABV6E5L4</accession>
<comment type="caution">
    <text evidence="2">The sequence shown here is derived from an EMBL/GenBank/DDBJ whole genome shotgun (WGS) entry which is preliminary data.</text>
</comment>
<dbReference type="RefSeq" id="WP_378520039.1">
    <property type="nucleotide sequence ID" value="NZ_JBHLXH010000002.1"/>
</dbReference>
<dbReference type="SUPFAM" id="SSF52210">
    <property type="entry name" value="Succinyl-CoA synthetase domains"/>
    <property type="match status" value="2"/>
</dbReference>
<reference evidence="2 3" key="1">
    <citation type="submission" date="2024-09" db="EMBL/GenBank/DDBJ databases">
        <authorList>
            <person name="Sun Q."/>
            <person name="Mori K."/>
        </authorList>
    </citation>
    <scope>NUCLEOTIDE SEQUENCE [LARGE SCALE GENOMIC DNA]</scope>
    <source>
        <strain evidence="2 3">CCM 8654</strain>
    </source>
</reference>
<protein>
    <submittedName>
        <fullName evidence="2">FdrA family protein</fullName>
    </submittedName>
</protein>
<dbReference type="Proteomes" id="UP001589698">
    <property type="component" value="Unassembled WGS sequence"/>
</dbReference>
<dbReference type="EMBL" id="JBHLXH010000002">
    <property type="protein sequence ID" value="MFC0224263.1"/>
    <property type="molecule type" value="Genomic_DNA"/>
</dbReference>
<dbReference type="PANTHER" id="PTHR11117:SF24">
    <property type="entry name" value="PROTEIN FDRA"/>
    <property type="match status" value="1"/>
</dbReference>
<evidence type="ECO:0000313" key="2">
    <source>
        <dbReference type="EMBL" id="MFC0224263.1"/>
    </source>
</evidence>
<dbReference type="Pfam" id="PF00549">
    <property type="entry name" value="Ligase_CoA"/>
    <property type="match status" value="1"/>
</dbReference>
<dbReference type="InterPro" id="IPR016102">
    <property type="entry name" value="Succinyl-CoA_synth-like"/>
</dbReference>
<dbReference type="Gene3D" id="3.40.50.261">
    <property type="entry name" value="Succinyl-CoA synthetase domains"/>
    <property type="match status" value="2"/>
</dbReference>
<name>A0ABV6E5L4_9ACTN</name>
<dbReference type="Gene3D" id="3.40.50.720">
    <property type="entry name" value="NAD(P)-binding Rossmann-like Domain"/>
    <property type="match status" value="1"/>
</dbReference>
<evidence type="ECO:0000313" key="3">
    <source>
        <dbReference type="Proteomes" id="UP001589698"/>
    </source>
</evidence>
<dbReference type="InterPro" id="IPR005811">
    <property type="entry name" value="SUCC_ACL_C"/>
</dbReference>
<proteinExistence type="predicted"/>